<proteinExistence type="inferred from homology"/>
<keyword evidence="2" id="KW-0521">NADP</keyword>
<dbReference type="PIRSF" id="PIRSF000097">
    <property type="entry name" value="AKR"/>
    <property type="match status" value="1"/>
</dbReference>
<dbReference type="Gene3D" id="3.20.20.100">
    <property type="entry name" value="NADP-dependent oxidoreductase domain"/>
    <property type="match status" value="1"/>
</dbReference>
<keyword evidence="3" id="KW-0560">Oxidoreductase</keyword>
<comment type="similarity">
    <text evidence="1">Belongs to the aldo/keto reductase family.</text>
</comment>
<dbReference type="PROSITE" id="PS00062">
    <property type="entry name" value="ALDOKETO_REDUCTASE_2"/>
    <property type="match status" value="1"/>
</dbReference>
<evidence type="ECO:0000256" key="1">
    <source>
        <dbReference type="ARBA" id="ARBA00007905"/>
    </source>
</evidence>
<evidence type="ECO:0000259" key="4">
    <source>
        <dbReference type="Pfam" id="PF00248"/>
    </source>
</evidence>
<evidence type="ECO:0000313" key="5">
    <source>
        <dbReference type="EMBL" id="MEN3930573.1"/>
    </source>
</evidence>
<feature type="domain" description="NADP-dependent oxidoreductase" evidence="4">
    <location>
        <begin position="18"/>
        <end position="261"/>
    </location>
</feature>
<evidence type="ECO:0000313" key="6">
    <source>
        <dbReference type="Proteomes" id="UP001418637"/>
    </source>
</evidence>
<dbReference type="Proteomes" id="UP001418637">
    <property type="component" value="Unassembled WGS sequence"/>
</dbReference>
<accession>A0ABV0BHY0</accession>
<dbReference type="PRINTS" id="PR00069">
    <property type="entry name" value="ALDKETRDTASE"/>
</dbReference>
<evidence type="ECO:0000256" key="3">
    <source>
        <dbReference type="ARBA" id="ARBA00023002"/>
    </source>
</evidence>
<comment type="caution">
    <text evidence="5">The sequence shown here is derived from an EMBL/GenBank/DDBJ whole genome shotgun (WGS) entry which is preliminary data.</text>
</comment>
<dbReference type="InterPro" id="IPR018170">
    <property type="entry name" value="Aldo/ket_reductase_CS"/>
</dbReference>
<dbReference type="PANTHER" id="PTHR43827">
    <property type="entry name" value="2,5-DIKETO-D-GLUCONIC ACID REDUCTASE"/>
    <property type="match status" value="1"/>
</dbReference>
<dbReference type="Pfam" id="PF00248">
    <property type="entry name" value="Aldo_ket_red"/>
    <property type="match status" value="1"/>
</dbReference>
<sequence length="276" mass="30974">MSPIPALKFHDGHSIPQLGLGVWQVANEVASTAVQDAIKANYRLIDTAAIYGNEEGVGEGIAKSGLNRDELFITTKIWNTRHGFDETLKAFNESMDRLSLEYLDLLLIHWPVPSTDLYVETWKAFIRLKEEGRVRSIGVSNFTAAHLTRLIDETGVKPVLNQIELHPRLQQREMRAFHEKHGILTESWSPLGSGRLLEDSTLVAIAKKHNKSVAQIILRWHLDKGLIVIPKSITPSRIQENINVFDFKLDADDHDVIDAMDAGTRFGPDPDTFVAP</sequence>
<dbReference type="InterPro" id="IPR023210">
    <property type="entry name" value="NADP_OxRdtase_dom"/>
</dbReference>
<dbReference type="PANTHER" id="PTHR43827:SF3">
    <property type="entry name" value="NADP-DEPENDENT OXIDOREDUCTASE DOMAIN-CONTAINING PROTEIN"/>
    <property type="match status" value="1"/>
</dbReference>
<keyword evidence="6" id="KW-1185">Reference proteome</keyword>
<dbReference type="EMBL" id="JBBYXI010000002">
    <property type="protein sequence ID" value="MEN3930573.1"/>
    <property type="molecule type" value="Genomic_DNA"/>
</dbReference>
<organism evidence="5 6">
    <name type="scientific">Hohaiivirga grylli</name>
    <dbReference type="NCBI Taxonomy" id="3133970"/>
    <lineage>
        <taxon>Bacteria</taxon>
        <taxon>Pseudomonadati</taxon>
        <taxon>Pseudomonadota</taxon>
        <taxon>Alphaproteobacteria</taxon>
        <taxon>Hyphomicrobiales</taxon>
        <taxon>Methylobacteriaceae</taxon>
        <taxon>Hohaiivirga</taxon>
    </lineage>
</organism>
<evidence type="ECO:0000256" key="2">
    <source>
        <dbReference type="ARBA" id="ARBA00022857"/>
    </source>
</evidence>
<dbReference type="RefSeq" id="WP_346336577.1">
    <property type="nucleotide sequence ID" value="NZ_JBBYXI010000002.1"/>
</dbReference>
<gene>
    <name evidence="5" type="ORF">WJT86_05785</name>
</gene>
<dbReference type="InterPro" id="IPR020471">
    <property type="entry name" value="AKR"/>
</dbReference>
<name>A0ABV0BHY0_9HYPH</name>
<reference evidence="5 6" key="1">
    <citation type="submission" date="2024-04" db="EMBL/GenBank/DDBJ databases">
        <title>A novel species isolated from cricket.</title>
        <authorList>
            <person name="Wang H.-C."/>
        </authorList>
    </citation>
    <scope>NUCLEOTIDE SEQUENCE [LARGE SCALE GENOMIC DNA]</scope>
    <source>
        <strain evidence="5 6">WL0021</strain>
    </source>
</reference>
<protein>
    <submittedName>
        <fullName evidence="5">Aldo/keto reductase</fullName>
    </submittedName>
</protein>
<dbReference type="PROSITE" id="PS00063">
    <property type="entry name" value="ALDOKETO_REDUCTASE_3"/>
    <property type="match status" value="1"/>
</dbReference>
<dbReference type="SUPFAM" id="SSF51430">
    <property type="entry name" value="NAD(P)-linked oxidoreductase"/>
    <property type="match status" value="1"/>
</dbReference>
<dbReference type="InterPro" id="IPR036812">
    <property type="entry name" value="NAD(P)_OxRdtase_dom_sf"/>
</dbReference>